<keyword evidence="3" id="KW-1185">Reference proteome</keyword>
<feature type="transmembrane region" description="Helical" evidence="1">
    <location>
        <begin position="143"/>
        <end position="166"/>
    </location>
</feature>
<dbReference type="InterPro" id="IPR010295">
    <property type="entry name" value="DUF898"/>
</dbReference>
<sequence length="400" mass="45032">MTSETHGSVTAPVRHFLFQGSGKGYFAVWLVNILLTLITAGLYLPWALVRARRYFYENTELGGARFSYHATGRSIFVGWLCLLVLYVIFLINVVHQNVGLQLCMIGLFLIFFPWLITQGLRYQLLMTEINGVRFNFYASPLRAWWVMMGCPLLIIIASVVIFSLFVSSAVSSGSYGAIFTMIGIGTLVLMLGIAIMQGVYTAQWFGMLVNNLQYGKLKFSGEFSAKKCITIIVLSMLLFVPFIAVVLYIIIPAFFMMTQYAYAAGDDPEQLALLMGPFYGKLLFSYLLYIAGAVVCYIFAFVKLRNYLYSQLSLEGDIRFSSTVTIGRVFLISVTNLLVCCVTLFLAWPWAKVRFTRYLLENTHVHGDLEALPLEKHDVQPAKDPANLLARGLSFYPVVF</sequence>
<dbReference type="EMBL" id="FMAY01000002">
    <property type="protein sequence ID" value="SCB87523.1"/>
    <property type="molecule type" value="Genomic_DNA"/>
</dbReference>
<feature type="transmembrane region" description="Helical" evidence="1">
    <location>
        <begin position="26"/>
        <end position="49"/>
    </location>
</feature>
<dbReference type="Pfam" id="PF05987">
    <property type="entry name" value="DUF898"/>
    <property type="match status" value="1"/>
</dbReference>
<evidence type="ECO:0000256" key="1">
    <source>
        <dbReference type="SAM" id="Phobius"/>
    </source>
</evidence>
<dbReference type="OrthoDB" id="9765721at2"/>
<feature type="transmembrane region" description="Helical" evidence="1">
    <location>
        <begin position="329"/>
        <end position="351"/>
    </location>
</feature>
<feature type="transmembrane region" description="Helical" evidence="1">
    <location>
        <begin position="229"/>
        <end position="262"/>
    </location>
</feature>
<reference evidence="3" key="1">
    <citation type="submission" date="2016-08" db="EMBL/GenBank/DDBJ databases">
        <authorList>
            <person name="Varghese N."/>
            <person name="Submissions Spin"/>
        </authorList>
    </citation>
    <scope>NUCLEOTIDE SEQUENCE [LARGE SCALE GENOMIC DNA]</scope>
    <source>
        <strain evidence="3">REICA_082</strain>
    </source>
</reference>
<keyword evidence="1" id="KW-1133">Transmembrane helix</keyword>
<evidence type="ECO:0000313" key="2">
    <source>
        <dbReference type="EMBL" id="SCB87523.1"/>
    </source>
</evidence>
<proteinExistence type="predicted"/>
<dbReference type="AlphaFoldDB" id="A0A1C3ZYW4"/>
<feature type="transmembrane region" description="Helical" evidence="1">
    <location>
        <begin position="98"/>
        <end position="116"/>
    </location>
</feature>
<feature type="transmembrane region" description="Helical" evidence="1">
    <location>
        <begin position="282"/>
        <end position="302"/>
    </location>
</feature>
<accession>A0A1C3ZYW4</accession>
<feature type="transmembrane region" description="Helical" evidence="1">
    <location>
        <begin position="178"/>
        <end position="208"/>
    </location>
</feature>
<protein>
    <submittedName>
        <fullName evidence="2">Uncharacterized membrane protein YjgN, DUF898 family</fullName>
    </submittedName>
</protein>
<organism evidence="2 3">
    <name type="scientific">Kosakonia oryzendophytica</name>
    <dbReference type="NCBI Taxonomy" id="1005665"/>
    <lineage>
        <taxon>Bacteria</taxon>
        <taxon>Pseudomonadati</taxon>
        <taxon>Pseudomonadota</taxon>
        <taxon>Gammaproteobacteria</taxon>
        <taxon>Enterobacterales</taxon>
        <taxon>Enterobacteriaceae</taxon>
        <taxon>Kosakonia</taxon>
    </lineage>
</organism>
<dbReference type="Proteomes" id="UP000198975">
    <property type="component" value="Unassembled WGS sequence"/>
</dbReference>
<keyword evidence="1" id="KW-0472">Membrane</keyword>
<gene>
    <name evidence="2" type="ORF">GA0061071_102274</name>
</gene>
<name>A0A1C3ZYW4_9ENTR</name>
<dbReference type="RefSeq" id="WP_088237296.1">
    <property type="nucleotide sequence ID" value="NZ_FMAY01000002.1"/>
</dbReference>
<feature type="transmembrane region" description="Helical" evidence="1">
    <location>
        <begin position="70"/>
        <end position="92"/>
    </location>
</feature>
<keyword evidence="1" id="KW-0812">Transmembrane</keyword>
<evidence type="ECO:0000313" key="3">
    <source>
        <dbReference type="Proteomes" id="UP000198975"/>
    </source>
</evidence>